<dbReference type="RefSeq" id="WP_123130334.1">
    <property type="nucleotide sequence ID" value="NZ_RBLI01000001.1"/>
</dbReference>
<dbReference type="EMBL" id="RBLI01000001">
    <property type="protein sequence ID" value="RKS52049.1"/>
    <property type="molecule type" value="Genomic_DNA"/>
</dbReference>
<reference evidence="6 7" key="1">
    <citation type="submission" date="2018-10" db="EMBL/GenBank/DDBJ databases">
        <title>Genomic Encyclopedia of Archaeal and Bacterial Type Strains, Phase II (KMG-II): from individual species to whole genera.</title>
        <authorList>
            <person name="Goeker M."/>
        </authorList>
    </citation>
    <scope>NUCLEOTIDE SEQUENCE [LARGE SCALE GENOMIC DNA]</scope>
    <source>
        <strain evidence="7">ATCC 35512 / DSM 2944 / CIP 106514 / LMD 82.5 / NBRC 102493 / NCCB 82005 / GB17</strain>
        <strain evidence="6">DSM 2944</strain>
    </source>
</reference>
<evidence type="ECO:0000256" key="1">
    <source>
        <dbReference type="ARBA" id="ARBA00023015"/>
    </source>
</evidence>
<evidence type="ECO:0000313" key="6">
    <source>
        <dbReference type="EMBL" id="RKS52049.1"/>
    </source>
</evidence>
<dbReference type="Proteomes" id="UP000326453">
    <property type="component" value="Chromosome 1"/>
</dbReference>
<dbReference type="SMART" id="SM00345">
    <property type="entry name" value="HTH_GNTR"/>
    <property type="match status" value="1"/>
</dbReference>
<evidence type="ECO:0000259" key="4">
    <source>
        <dbReference type="PROSITE" id="PS50949"/>
    </source>
</evidence>
<dbReference type="PANTHER" id="PTHR43537">
    <property type="entry name" value="TRANSCRIPTIONAL REGULATOR, GNTR FAMILY"/>
    <property type="match status" value="1"/>
</dbReference>
<dbReference type="Gene3D" id="1.20.120.530">
    <property type="entry name" value="GntR ligand-binding domain-like"/>
    <property type="match status" value="1"/>
</dbReference>
<dbReference type="InterPro" id="IPR036388">
    <property type="entry name" value="WH-like_DNA-bd_sf"/>
</dbReference>
<dbReference type="SUPFAM" id="SSF48008">
    <property type="entry name" value="GntR ligand-binding domain-like"/>
    <property type="match status" value="1"/>
</dbReference>
<keyword evidence="1" id="KW-0805">Transcription regulation</keyword>
<reference evidence="5 8" key="2">
    <citation type="submission" date="2019-01" db="EMBL/GenBank/DDBJ databases">
        <title>Complete Genome Sequence and Annotation of the Paracoccus pantotrophus type strain DSM 2944.</title>
        <authorList>
            <person name="Bockwoldt J.A."/>
            <person name="Zimmermann M."/>
            <person name="Tiso T."/>
            <person name="Blank L.M."/>
        </authorList>
    </citation>
    <scope>NUCLEOTIDE SEQUENCE [LARGE SCALE GENOMIC DNA]</scope>
    <source>
        <strain evidence="5 8">DSM 2944</strain>
    </source>
</reference>
<dbReference type="InterPro" id="IPR036390">
    <property type="entry name" value="WH_DNA-bd_sf"/>
</dbReference>
<protein>
    <submittedName>
        <fullName evidence="5">GntR family transcriptional regulator</fullName>
    </submittedName>
</protein>
<dbReference type="CDD" id="cd07377">
    <property type="entry name" value="WHTH_GntR"/>
    <property type="match status" value="1"/>
</dbReference>
<proteinExistence type="predicted"/>
<dbReference type="Pfam" id="PF07729">
    <property type="entry name" value="FCD"/>
    <property type="match status" value="1"/>
</dbReference>
<dbReference type="SUPFAM" id="SSF46785">
    <property type="entry name" value="Winged helix' DNA-binding domain"/>
    <property type="match status" value="1"/>
</dbReference>
<accession>A0AAE6P036</accession>
<dbReference type="GO" id="GO:0003677">
    <property type="term" value="F:DNA binding"/>
    <property type="evidence" value="ECO:0007669"/>
    <property type="project" value="UniProtKB-KW"/>
</dbReference>
<dbReference type="InterPro" id="IPR000524">
    <property type="entry name" value="Tscrpt_reg_HTH_GntR"/>
</dbReference>
<dbReference type="InterPro" id="IPR011711">
    <property type="entry name" value="GntR_C"/>
</dbReference>
<evidence type="ECO:0000313" key="8">
    <source>
        <dbReference type="Proteomes" id="UP000326453"/>
    </source>
</evidence>
<feature type="domain" description="HTH gntR-type" evidence="4">
    <location>
        <begin position="6"/>
        <end position="73"/>
    </location>
</feature>
<keyword evidence="3" id="KW-0804">Transcription</keyword>
<sequence>MQTEIRSAAEPIYQALKTGILSGELAPGQPLRQDEIARLHGVSKIPVREALLRLEIDGYVLLRKNRGATVRGLSAPEILNIMDIRVALECLALGLAIPQMGPSDLAEARRVLDQYAQATDVVRLSALNLAFHQALYAPSDNAELLRMISDLQHRIGPYIQHEMTRATGHVRPQDEHLEILLACEAQDADRAVSLLRRHIETTKREMAARLRRRGFGAIPLQGDTK</sequence>
<name>A0AAE6P036_PARPN</name>
<evidence type="ECO:0000256" key="2">
    <source>
        <dbReference type="ARBA" id="ARBA00023125"/>
    </source>
</evidence>
<evidence type="ECO:0000313" key="5">
    <source>
        <dbReference type="EMBL" id="QFG38662.1"/>
    </source>
</evidence>
<keyword evidence="7" id="KW-1185">Reference proteome</keyword>
<dbReference type="EMBL" id="CP044426">
    <property type="protein sequence ID" value="QFG38662.1"/>
    <property type="molecule type" value="Genomic_DNA"/>
</dbReference>
<dbReference type="PANTHER" id="PTHR43537:SF24">
    <property type="entry name" value="GLUCONATE OPERON TRANSCRIPTIONAL REPRESSOR"/>
    <property type="match status" value="1"/>
</dbReference>
<dbReference type="GO" id="GO:0003700">
    <property type="term" value="F:DNA-binding transcription factor activity"/>
    <property type="evidence" value="ECO:0007669"/>
    <property type="project" value="InterPro"/>
</dbReference>
<dbReference type="PROSITE" id="PS50949">
    <property type="entry name" value="HTH_GNTR"/>
    <property type="match status" value="1"/>
</dbReference>
<dbReference type="KEGG" id="ppan:ESD82_15315"/>
<dbReference type="AlphaFoldDB" id="A0AAE6P036"/>
<dbReference type="SMART" id="SM00895">
    <property type="entry name" value="FCD"/>
    <property type="match status" value="1"/>
</dbReference>
<dbReference type="Gene3D" id="1.10.10.10">
    <property type="entry name" value="Winged helix-like DNA-binding domain superfamily/Winged helix DNA-binding domain"/>
    <property type="match status" value="1"/>
</dbReference>
<keyword evidence="2" id="KW-0238">DNA-binding</keyword>
<evidence type="ECO:0000313" key="7">
    <source>
        <dbReference type="Proteomes" id="UP000273626"/>
    </source>
</evidence>
<evidence type="ECO:0000256" key="3">
    <source>
        <dbReference type="ARBA" id="ARBA00023163"/>
    </source>
</evidence>
<dbReference type="Proteomes" id="UP000273626">
    <property type="component" value="Unassembled WGS sequence"/>
</dbReference>
<organism evidence="5 8">
    <name type="scientific">Paracoccus pantotrophus</name>
    <name type="common">Thiosphaera pantotropha</name>
    <dbReference type="NCBI Taxonomy" id="82367"/>
    <lineage>
        <taxon>Bacteria</taxon>
        <taxon>Pseudomonadati</taxon>
        <taxon>Pseudomonadota</taxon>
        <taxon>Alphaproteobacteria</taxon>
        <taxon>Rhodobacterales</taxon>
        <taxon>Paracoccaceae</taxon>
        <taxon>Paracoccus</taxon>
    </lineage>
</organism>
<gene>
    <name evidence="6" type="ORF">BDE18_1345</name>
    <name evidence="5" type="ORF">ESD82_15315</name>
</gene>
<dbReference type="InterPro" id="IPR008920">
    <property type="entry name" value="TF_FadR/GntR_C"/>
</dbReference>
<dbReference type="Pfam" id="PF00392">
    <property type="entry name" value="GntR"/>
    <property type="match status" value="1"/>
</dbReference>